<keyword evidence="1" id="KW-0732">Signal</keyword>
<protein>
    <recommendedName>
        <fullName evidence="4">Secreted protein</fullName>
    </recommendedName>
</protein>
<keyword evidence="3" id="KW-1185">Reference proteome</keyword>
<comment type="caution">
    <text evidence="2">The sequence shown here is derived from an EMBL/GenBank/DDBJ whole genome shotgun (WGS) entry which is preliminary data.</text>
</comment>
<dbReference type="Proteomes" id="UP000185696">
    <property type="component" value="Unassembled WGS sequence"/>
</dbReference>
<dbReference type="AlphaFoldDB" id="A0A7Z0WKS3"/>
<proteinExistence type="predicted"/>
<evidence type="ECO:0000256" key="1">
    <source>
        <dbReference type="SAM" id="SignalP"/>
    </source>
</evidence>
<evidence type="ECO:0008006" key="4">
    <source>
        <dbReference type="Google" id="ProtNLM"/>
    </source>
</evidence>
<feature type="signal peptide" evidence="1">
    <location>
        <begin position="1"/>
        <end position="20"/>
    </location>
</feature>
<dbReference type="OrthoDB" id="3688007at2"/>
<evidence type="ECO:0000313" key="2">
    <source>
        <dbReference type="EMBL" id="OLF09679.1"/>
    </source>
</evidence>
<feature type="chain" id="PRO_5038591714" description="Secreted protein" evidence="1">
    <location>
        <begin position="21"/>
        <end position="141"/>
    </location>
</feature>
<reference evidence="2 3" key="1">
    <citation type="submission" date="2016-12" db="EMBL/GenBank/DDBJ databases">
        <title>The draft genome sequence of Actinophytocola xinjiangensis.</title>
        <authorList>
            <person name="Wang W."/>
            <person name="Yuan L."/>
        </authorList>
    </citation>
    <scope>NUCLEOTIDE SEQUENCE [LARGE SCALE GENOMIC DNA]</scope>
    <source>
        <strain evidence="2 3">CGMCC 4.4663</strain>
    </source>
</reference>
<dbReference type="EMBL" id="MSIF01000008">
    <property type="protein sequence ID" value="OLF09679.1"/>
    <property type="molecule type" value="Genomic_DNA"/>
</dbReference>
<sequence>MGLRRSVVGGLIASMLAVMAIFTAPAVGQASASTPAAYPVTPYTLKYGESVLTGSITWYNRSVYISGSVKARSTGKQARFRGESAYCYSPLETRTASVNTTRPFGFSLNCDYPGGYTYVYVALWDVNGNFLLGTTCTRQGC</sequence>
<gene>
    <name evidence="2" type="ORF">BLA60_17965</name>
</gene>
<name>A0A7Z0WKS3_9PSEU</name>
<organism evidence="2 3">
    <name type="scientific">Actinophytocola xinjiangensis</name>
    <dbReference type="NCBI Taxonomy" id="485602"/>
    <lineage>
        <taxon>Bacteria</taxon>
        <taxon>Bacillati</taxon>
        <taxon>Actinomycetota</taxon>
        <taxon>Actinomycetes</taxon>
        <taxon>Pseudonocardiales</taxon>
        <taxon>Pseudonocardiaceae</taxon>
    </lineage>
</organism>
<accession>A0A7Z0WKS3</accession>
<evidence type="ECO:0000313" key="3">
    <source>
        <dbReference type="Proteomes" id="UP000185696"/>
    </source>
</evidence>